<accession>A0A1X2EJ02</accession>
<dbReference type="InterPro" id="IPR011335">
    <property type="entry name" value="Restrct_endonuc-II-like"/>
</dbReference>
<comment type="caution">
    <text evidence="2">The sequence shown here is derived from an EMBL/GenBank/DDBJ whole genome shotgun (WGS) entry which is preliminary data.</text>
</comment>
<evidence type="ECO:0000313" key="3">
    <source>
        <dbReference type="Proteomes" id="UP000193090"/>
    </source>
</evidence>
<evidence type="ECO:0000259" key="1">
    <source>
        <dbReference type="Pfam" id="PF04480"/>
    </source>
</evidence>
<keyword evidence="3" id="KW-1185">Reference proteome</keyword>
<dbReference type="Pfam" id="PF04480">
    <property type="entry name" value="DUF559"/>
    <property type="match status" value="1"/>
</dbReference>
<dbReference type="STRING" id="1798.AWC30_11025"/>
<feature type="domain" description="DUF559" evidence="1">
    <location>
        <begin position="162"/>
        <end position="250"/>
    </location>
</feature>
<dbReference type="EMBL" id="LQPZ01000028">
    <property type="protein sequence ID" value="ORX03466.1"/>
    <property type="molecule type" value="Genomic_DNA"/>
</dbReference>
<gene>
    <name evidence="2" type="ORF">AWC30_11025</name>
</gene>
<dbReference type="Proteomes" id="UP000193090">
    <property type="component" value="Unassembled WGS sequence"/>
</dbReference>
<name>A0A1X2EJ02_9MYCO</name>
<proteinExistence type="predicted"/>
<sequence>MLAAGLDDQAIRRLTAGDGLRRLRAGWFAAPHADPLVCRAVALGGTLSCLSVLARAGVWIPESRARVVHLRLNGYQRRAARRVPGARYCSGRPGPTRRAVDDLESAVLAAARCAAGAELTAIFDSLLNKRLLAQHDLAELLAGQPQRVLDSFVLADGSADSGTETVLRLHLRARRFDFRPQVFIPGVGTVDFLVGRRLVIEADSRRHHGGDGIENDRRRDLELQRLGFLPFRVSYQQVFYQFEGVAAALDAVISRGEHRRSPEIDA</sequence>
<reference evidence="2 3" key="1">
    <citation type="submission" date="2016-01" db="EMBL/GenBank/DDBJ databases">
        <title>The new phylogeny of the genus Mycobacterium.</title>
        <authorList>
            <person name="Tarcisio F."/>
            <person name="Conor M."/>
            <person name="Antonella G."/>
            <person name="Elisabetta G."/>
            <person name="Giulia F.S."/>
            <person name="Sara T."/>
            <person name="Anna F."/>
            <person name="Clotilde B."/>
            <person name="Roberto B."/>
            <person name="Veronica D.S."/>
            <person name="Fabio R."/>
            <person name="Monica P."/>
            <person name="Olivier J."/>
            <person name="Enrico T."/>
            <person name="Nicola S."/>
        </authorList>
    </citation>
    <scope>NUCLEOTIDE SEQUENCE [LARGE SCALE GENOMIC DNA]</scope>
    <source>
        <strain evidence="2 3">DSM 44153</strain>
    </source>
</reference>
<organism evidence="2 3">
    <name type="scientific">Mycolicibacillus trivialis</name>
    <dbReference type="NCBI Taxonomy" id="1798"/>
    <lineage>
        <taxon>Bacteria</taxon>
        <taxon>Bacillati</taxon>
        <taxon>Actinomycetota</taxon>
        <taxon>Actinomycetes</taxon>
        <taxon>Mycobacteriales</taxon>
        <taxon>Mycobacteriaceae</taxon>
        <taxon>Mycolicibacillus</taxon>
    </lineage>
</organism>
<dbReference type="Gene3D" id="3.40.960.10">
    <property type="entry name" value="VSR Endonuclease"/>
    <property type="match status" value="1"/>
</dbReference>
<protein>
    <recommendedName>
        <fullName evidence="1">DUF559 domain-containing protein</fullName>
    </recommendedName>
</protein>
<dbReference type="SUPFAM" id="SSF52980">
    <property type="entry name" value="Restriction endonuclease-like"/>
    <property type="match status" value="1"/>
</dbReference>
<dbReference type="AlphaFoldDB" id="A0A1X2EJ02"/>
<evidence type="ECO:0000313" key="2">
    <source>
        <dbReference type="EMBL" id="ORX03466.1"/>
    </source>
</evidence>
<dbReference type="InterPro" id="IPR007569">
    <property type="entry name" value="DUF559"/>
</dbReference>